<dbReference type="NCBIfam" id="NF007967">
    <property type="entry name" value="PRK10691.1"/>
    <property type="match status" value="1"/>
</dbReference>
<evidence type="ECO:0000313" key="4">
    <source>
        <dbReference type="Proteomes" id="UP000253083"/>
    </source>
</evidence>
<dbReference type="Pfam" id="PF01557">
    <property type="entry name" value="FAA_hydrolase"/>
    <property type="match status" value="1"/>
</dbReference>
<dbReference type="Proteomes" id="UP000253083">
    <property type="component" value="Unassembled WGS sequence"/>
</dbReference>
<dbReference type="GO" id="GO:0018773">
    <property type="term" value="F:acetylpyruvate hydrolase activity"/>
    <property type="evidence" value="ECO:0007669"/>
    <property type="project" value="TreeGrafter"/>
</dbReference>
<protein>
    <submittedName>
        <fullName evidence="3">2-keto-4-pentenoate hydratase/2-oxohepta-3-ene-1,7-dioic acid hydratase in catechol pathway</fullName>
    </submittedName>
</protein>
<accession>A0A395JJP3</accession>
<evidence type="ECO:0000313" key="3">
    <source>
        <dbReference type="EMBL" id="RBP48894.1"/>
    </source>
</evidence>
<dbReference type="PANTHER" id="PTHR11820">
    <property type="entry name" value="ACYLPYRUVASE"/>
    <property type="match status" value="1"/>
</dbReference>
<evidence type="ECO:0000259" key="2">
    <source>
        <dbReference type="Pfam" id="PF01557"/>
    </source>
</evidence>
<dbReference type="SUPFAM" id="SSF56529">
    <property type="entry name" value="FAH"/>
    <property type="match status" value="1"/>
</dbReference>
<keyword evidence="1" id="KW-0479">Metal-binding</keyword>
<name>A0A395JJP3_9GAMM</name>
<feature type="domain" description="Fumarylacetoacetase-like C-terminal" evidence="2">
    <location>
        <begin position="20"/>
        <end position="213"/>
    </location>
</feature>
<dbReference type="Gene3D" id="3.90.850.10">
    <property type="entry name" value="Fumarylacetoacetase-like, C-terminal domain"/>
    <property type="match status" value="1"/>
</dbReference>
<sequence length="223" mass="23638">MSTYSHKWKEGTACGLPNGKVVCIGKNYADHIKEMNSSTPSQPVLFIKPSTALCDAGETIAVSHLTHLGSLHHELEIALLIGTQVTSQTPDPMNAIVGIGLGIDLTLRDLQSSLKQAGLPWERAKAFDGSCALSAFVRPDPSLAYDDLTLELQLNGKQQQFSNSALMLSPIPALLEEIANVFTLEPGDVVLTGTPAGVGPLSAGDRLTGSLNGSVFFEKTLVK</sequence>
<dbReference type="OrthoDB" id="9805307at2"/>
<dbReference type="PANTHER" id="PTHR11820:SF7">
    <property type="entry name" value="ACYLPYRUVASE FAHD1, MITOCHONDRIAL"/>
    <property type="match status" value="1"/>
</dbReference>
<dbReference type="RefSeq" id="WP_113955485.1">
    <property type="nucleotide sequence ID" value="NZ_QNRT01000005.1"/>
</dbReference>
<dbReference type="InterPro" id="IPR036663">
    <property type="entry name" value="Fumarylacetoacetase_C_sf"/>
</dbReference>
<dbReference type="GO" id="GO:0046872">
    <property type="term" value="F:metal ion binding"/>
    <property type="evidence" value="ECO:0007669"/>
    <property type="project" value="UniProtKB-KW"/>
</dbReference>
<dbReference type="InParanoid" id="A0A395JJP3"/>
<gene>
    <name evidence="3" type="ORF">DFR28_105233</name>
</gene>
<dbReference type="AlphaFoldDB" id="A0A395JJP3"/>
<comment type="caution">
    <text evidence="3">The sequence shown here is derived from an EMBL/GenBank/DDBJ whole genome shotgun (WGS) entry which is preliminary data.</text>
</comment>
<dbReference type="InterPro" id="IPR011234">
    <property type="entry name" value="Fumarylacetoacetase-like_C"/>
</dbReference>
<dbReference type="EMBL" id="QNRT01000005">
    <property type="protein sequence ID" value="RBP48894.1"/>
    <property type="molecule type" value="Genomic_DNA"/>
</dbReference>
<organism evidence="3 4">
    <name type="scientific">Arenicella xantha</name>
    <dbReference type="NCBI Taxonomy" id="644221"/>
    <lineage>
        <taxon>Bacteria</taxon>
        <taxon>Pseudomonadati</taxon>
        <taxon>Pseudomonadota</taxon>
        <taxon>Gammaproteobacteria</taxon>
        <taxon>Arenicellales</taxon>
        <taxon>Arenicellaceae</taxon>
        <taxon>Arenicella</taxon>
    </lineage>
</organism>
<evidence type="ECO:0000256" key="1">
    <source>
        <dbReference type="ARBA" id="ARBA00022723"/>
    </source>
</evidence>
<keyword evidence="4" id="KW-1185">Reference proteome</keyword>
<dbReference type="FunCoup" id="A0A395JJP3">
    <property type="interactions" value="408"/>
</dbReference>
<reference evidence="3 4" key="1">
    <citation type="submission" date="2018-06" db="EMBL/GenBank/DDBJ databases">
        <title>Genomic Encyclopedia of Type Strains, Phase IV (KMG-IV): sequencing the most valuable type-strain genomes for metagenomic binning, comparative biology and taxonomic classification.</title>
        <authorList>
            <person name="Goeker M."/>
        </authorList>
    </citation>
    <scope>NUCLEOTIDE SEQUENCE [LARGE SCALE GENOMIC DNA]</scope>
    <source>
        <strain evidence="3 4">DSM 24032</strain>
    </source>
</reference>
<proteinExistence type="predicted"/>